<organism evidence="2 3">
    <name type="scientific">Robertmurraya beringensis</name>
    <dbReference type="NCBI Taxonomy" id="641660"/>
    <lineage>
        <taxon>Bacteria</taxon>
        <taxon>Bacillati</taxon>
        <taxon>Bacillota</taxon>
        <taxon>Bacilli</taxon>
        <taxon>Bacillales</taxon>
        <taxon>Bacillaceae</taxon>
        <taxon>Robertmurraya</taxon>
    </lineage>
</organism>
<name>A0ABV6KLG7_9BACI</name>
<dbReference type="EMBL" id="JBHLUU010000015">
    <property type="protein sequence ID" value="MFC0474174.1"/>
    <property type="molecule type" value="Genomic_DNA"/>
</dbReference>
<accession>A0ABV6KLG7</accession>
<keyword evidence="1" id="KW-1133">Transmembrane helix</keyword>
<protein>
    <submittedName>
        <fullName evidence="2">Uncharacterized protein</fullName>
    </submittedName>
</protein>
<evidence type="ECO:0000313" key="2">
    <source>
        <dbReference type="EMBL" id="MFC0474174.1"/>
    </source>
</evidence>
<keyword evidence="3" id="KW-1185">Reference proteome</keyword>
<comment type="caution">
    <text evidence="2">The sequence shown here is derived from an EMBL/GenBank/DDBJ whole genome shotgun (WGS) entry which is preliminary data.</text>
</comment>
<sequence length="80" mass="8992">MKKNRYLFCLLATGVMLYYGVPELSAYNAGTAGIYSVAWLVLAVFVIAGNLSAIMYAPKKRRVTEAKLSKKQVRRKVRAY</sequence>
<proteinExistence type="predicted"/>
<gene>
    <name evidence="2" type="ORF">ACFFHF_02545</name>
</gene>
<evidence type="ECO:0000256" key="1">
    <source>
        <dbReference type="SAM" id="Phobius"/>
    </source>
</evidence>
<keyword evidence="1" id="KW-0472">Membrane</keyword>
<dbReference type="Proteomes" id="UP001589738">
    <property type="component" value="Unassembled WGS sequence"/>
</dbReference>
<dbReference type="RefSeq" id="WP_160546630.1">
    <property type="nucleotide sequence ID" value="NZ_JBHLUU010000015.1"/>
</dbReference>
<feature type="transmembrane region" description="Helical" evidence="1">
    <location>
        <begin position="36"/>
        <end position="57"/>
    </location>
</feature>
<evidence type="ECO:0000313" key="3">
    <source>
        <dbReference type="Proteomes" id="UP001589738"/>
    </source>
</evidence>
<reference evidence="2 3" key="1">
    <citation type="submission" date="2024-09" db="EMBL/GenBank/DDBJ databases">
        <authorList>
            <person name="Sun Q."/>
            <person name="Mori K."/>
        </authorList>
    </citation>
    <scope>NUCLEOTIDE SEQUENCE [LARGE SCALE GENOMIC DNA]</scope>
    <source>
        <strain evidence="2 3">CGMCC 1.9126</strain>
    </source>
</reference>
<keyword evidence="1" id="KW-0812">Transmembrane</keyword>